<dbReference type="InterPro" id="IPR006626">
    <property type="entry name" value="PbH1"/>
</dbReference>
<feature type="domain" description="Right handed beta helix" evidence="2">
    <location>
        <begin position="48"/>
        <end position="201"/>
    </location>
</feature>
<evidence type="ECO:0000259" key="1">
    <source>
        <dbReference type="Pfam" id="PF05048"/>
    </source>
</evidence>
<dbReference type="AlphaFoldDB" id="A0A0F9H0C1"/>
<evidence type="ECO:0000313" key="3">
    <source>
        <dbReference type="EMBL" id="KKL75070.1"/>
    </source>
</evidence>
<dbReference type="Pfam" id="PF05048">
    <property type="entry name" value="NosD"/>
    <property type="match status" value="1"/>
</dbReference>
<dbReference type="InterPro" id="IPR011050">
    <property type="entry name" value="Pectin_lyase_fold/virulence"/>
</dbReference>
<organism evidence="3">
    <name type="scientific">marine sediment metagenome</name>
    <dbReference type="NCBI Taxonomy" id="412755"/>
    <lineage>
        <taxon>unclassified sequences</taxon>
        <taxon>metagenomes</taxon>
        <taxon>ecological metagenomes</taxon>
    </lineage>
</organism>
<dbReference type="NCBIfam" id="TIGR03804">
    <property type="entry name" value="para_beta_helix"/>
    <property type="match status" value="2"/>
</dbReference>
<proteinExistence type="predicted"/>
<dbReference type="InterPro" id="IPR039448">
    <property type="entry name" value="Beta_helix"/>
</dbReference>
<dbReference type="SMART" id="SM00710">
    <property type="entry name" value="PbH1"/>
    <property type="match status" value="15"/>
</dbReference>
<dbReference type="InterPro" id="IPR007742">
    <property type="entry name" value="NosD_dom"/>
</dbReference>
<gene>
    <name evidence="3" type="ORF">LCGC14_2058570</name>
</gene>
<evidence type="ECO:0000259" key="2">
    <source>
        <dbReference type="Pfam" id="PF13229"/>
    </source>
</evidence>
<dbReference type="InterPro" id="IPR012334">
    <property type="entry name" value="Pectin_lyas_fold"/>
</dbReference>
<sequence>VSTIIDPNGDTKIFNITNIGRLVLEDFKINIADFTTATLECIDVSEANDNLVIINNITIVGDGTNGYGIEVNSDNCKIEGCNISSVNIGINVLGNDNTIQENAISSCNSYGIQVKGNNNSLYDNESDGNSVGIYFDTADYNQINGNYVEANTLNGIHLITSNYNAINDNYCIGNDSNTGNPQAGIYIDSNSDNNSIISNTFINNNNAGAGKGYGVYIGNVNCENNIIKSNNVDGNDIKWKDVGVNTEIEYHCSTGQEIQDAIDSIAAKSGLIHIISDTIVISTTINVDGSGFYIIEGEGDNTVLTCDDATTAFSITDAKAGTTLRNLKVDATNYQVGSLGLDIIDITEVADNKIIIEKVSVYGTLYGNGISINSDNCFLLNCYIDDTYVGIRIRSNNNIIMGNYSYYSSYGISMGNAEDNSVVGNICNDSHFHGVYLSACDNNVISGNTVNNNLFEGIEIVNSSNNVITGNTANNSGYFGFKLEDSNNNTITGNTSYGNNLNDNNDGGGLEVDNSDYNTITGNVFSGNKNIHAGGDAYGILILNNTSNENVLSGNTVHDNDIDYTDNGTDTITYTESTHLHDGHTLQLDGINSNDGAFAFATTNSIGIDMVNAGATVFSINNSGAGVASLDITGNITVSGTVDGKDVSGLATVAEAHAYVEANALTMTQNITFNAGQLFDGQDVSAMATDLVNQATAAEAHAYV</sequence>
<dbReference type="EMBL" id="LAZR01024459">
    <property type="protein sequence ID" value="KKL75070.1"/>
    <property type="molecule type" value="Genomic_DNA"/>
</dbReference>
<dbReference type="Pfam" id="PF13229">
    <property type="entry name" value="Beta_helix"/>
    <property type="match status" value="1"/>
</dbReference>
<feature type="domain" description="Periplasmic copper-binding protein NosD beta helix" evidence="1">
    <location>
        <begin position="354"/>
        <end position="530"/>
    </location>
</feature>
<comment type="caution">
    <text evidence="3">The sequence shown here is derived from an EMBL/GenBank/DDBJ whole genome shotgun (WGS) entry which is preliminary data.</text>
</comment>
<dbReference type="Gene3D" id="2.160.20.10">
    <property type="entry name" value="Single-stranded right-handed beta-helix, Pectin lyase-like"/>
    <property type="match status" value="2"/>
</dbReference>
<feature type="non-terminal residue" evidence="3">
    <location>
        <position position="1"/>
    </location>
</feature>
<reference evidence="3" key="1">
    <citation type="journal article" date="2015" name="Nature">
        <title>Complex archaea that bridge the gap between prokaryotes and eukaryotes.</title>
        <authorList>
            <person name="Spang A."/>
            <person name="Saw J.H."/>
            <person name="Jorgensen S.L."/>
            <person name="Zaremba-Niedzwiedzka K."/>
            <person name="Martijn J."/>
            <person name="Lind A.E."/>
            <person name="van Eijk R."/>
            <person name="Schleper C."/>
            <person name="Guy L."/>
            <person name="Ettema T.J."/>
        </authorList>
    </citation>
    <scope>NUCLEOTIDE SEQUENCE</scope>
</reference>
<feature type="non-terminal residue" evidence="3">
    <location>
        <position position="704"/>
    </location>
</feature>
<evidence type="ECO:0008006" key="4">
    <source>
        <dbReference type="Google" id="ProtNLM"/>
    </source>
</evidence>
<dbReference type="SUPFAM" id="SSF51126">
    <property type="entry name" value="Pectin lyase-like"/>
    <property type="match status" value="3"/>
</dbReference>
<dbReference type="InterPro" id="IPR022441">
    <property type="entry name" value="Para_beta_helix_rpt-2"/>
</dbReference>
<name>A0A0F9H0C1_9ZZZZ</name>
<protein>
    <recommendedName>
        <fullName evidence="4">Right handed beta helix domain-containing protein</fullName>
    </recommendedName>
</protein>
<accession>A0A0F9H0C1</accession>